<feature type="compositionally biased region" description="Low complexity" evidence="1">
    <location>
        <begin position="69"/>
        <end position="83"/>
    </location>
</feature>
<feature type="domain" description="TRAM" evidence="2">
    <location>
        <begin position="101"/>
        <end position="160"/>
    </location>
</feature>
<evidence type="ECO:0000256" key="1">
    <source>
        <dbReference type="SAM" id="MobiDB-lite"/>
    </source>
</evidence>
<dbReference type="SUPFAM" id="SSF50249">
    <property type="entry name" value="Nucleic acid-binding proteins"/>
    <property type="match status" value="1"/>
</dbReference>
<dbReference type="Proteomes" id="UP001203207">
    <property type="component" value="Unassembled WGS sequence"/>
</dbReference>
<name>A0AAE3K9J2_9EURY</name>
<proteinExistence type="predicted"/>
<feature type="region of interest" description="Disordered" evidence="1">
    <location>
        <begin position="59"/>
        <end position="106"/>
    </location>
</feature>
<feature type="compositionally biased region" description="Basic and acidic residues" evidence="1">
    <location>
        <begin position="93"/>
        <end position="106"/>
    </location>
</feature>
<comment type="caution">
    <text evidence="3">The sequence shown here is derived from an EMBL/GenBank/DDBJ whole genome shotgun (WGS) entry which is preliminary data.</text>
</comment>
<dbReference type="InterPro" id="IPR012340">
    <property type="entry name" value="NA-bd_OB-fold"/>
</dbReference>
<evidence type="ECO:0000259" key="2">
    <source>
        <dbReference type="PROSITE" id="PS50926"/>
    </source>
</evidence>
<dbReference type="Pfam" id="PF01938">
    <property type="entry name" value="TRAM"/>
    <property type="match status" value="1"/>
</dbReference>
<dbReference type="PROSITE" id="PS50926">
    <property type="entry name" value="TRAM"/>
    <property type="match status" value="1"/>
</dbReference>
<gene>
    <name evidence="3" type="ORF">AArcSt2_14375</name>
</gene>
<accession>A0AAE3K9J2</accession>
<protein>
    <submittedName>
        <fullName evidence="3">TRAM domain-containing protein</fullName>
    </submittedName>
</protein>
<reference evidence="3" key="2">
    <citation type="submission" date="2022-02" db="EMBL/GenBank/DDBJ databases">
        <authorList>
            <person name="Elcheninov A.G."/>
            <person name="Sorokin D.Y."/>
            <person name="Kublanov I.V."/>
        </authorList>
    </citation>
    <scope>NUCLEOTIDE SEQUENCE</scope>
    <source>
        <strain evidence="3">AArc-St2</strain>
    </source>
</reference>
<sequence>MTIGDSCDNPLVFSGTVSKRNGSYVVELPKRLVEGYELSAGEQKRVCLFKTGSDTAVKPTAAVSAKDNSQPQSQPRSSSQPQPNTKSQPSHGYDADRERLPVAEGDRRTVEIESIGEQGDGVAKLDRGYVVIVPDTELRERVEIEIENATPTVAFARVVDRISYYD</sequence>
<evidence type="ECO:0000313" key="4">
    <source>
        <dbReference type="Proteomes" id="UP001203207"/>
    </source>
</evidence>
<dbReference type="EMBL" id="JAKRVX010000008">
    <property type="protein sequence ID" value="MCL9818126.1"/>
    <property type="molecule type" value="Genomic_DNA"/>
</dbReference>
<dbReference type="AlphaFoldDB" id="A0AAE3K9J2"/>
<evidence type="ECO:0000313" key="3">
    <source>
        <dbReference type="EMBL" id="MCL9818126.1"/>
    </source>
</evidence>
<keyword evidence="4" id="KW-1185">Reference proteome</keyword>
<dbReference type="RefSeq" id="WP_250585606.1">
    <property type="nucleotide sequence ID" value="NZ_JAKRVX010000008.1"/>
</dbReference>
<dbReference type="Gene3D" id="2.40.50.140">
    <property type="entry name" value="Nucleic acid-binding proteins"/>
    <property type="match status" value="1"/>
</dbReference>
<dbReference type="InterPro" id="IPR002792">
    <property type="entry name" value="TRAM_dom"/>
</dbReference>
<reference evidence="3" key="1">
    <citation type="journal article" date="2022" name="Syst. Appl. Microbiol.">
        <title>Natronocalculus amylovorans gen. nov., sp. nov., and Natranaeroarchaeum aerophilus sp. nov., dominant culturable amylolytic natronoarchaea from hypersaline soda lakes in southwestern Siberia.</title>
        <authorList>
            <person name="Sorokin D.Y."/>
            <person name="Elcheninov A.G."/>
            <person name="Khizhniak T.V."/>
            <person name="Koenen M."/>
            <person name="Bale N.J."/>
            <person name="Damste J.S.S."/>
            <person name="Kublanov I.V."/>
        </authorList>
    </citation>
    <scope>NUCLEOTIDE SEQUENCE</scope>
    <source>
        <strain evidence="3">AArc-St2</strain>
    </source>
</reference>
<organism evidence="3 4">
    <name type="scientific">Natronocalculus amylovorans</name>
    <dbReference type="NCBI Taxonomy" id="2917812"/>
    <lineage>
        <taxon>Archaea</taxon>
        <taxon>Methanobacteriati</taxon>
        <taxon>Methanobacteriota</taxon>
        <taxon>Stenosarchaea group</taxon>
        <taxon>Halobacteria</taxon>
        <taxon>Halobacteriales</taxon>
        <taxon>Haloferacaceae</taxon>
        <taxon>Natronocalculus</taxon>
    </lineage>
</organism>